<dbReference type="NCBIfam" id="NF004397">
    <property type="entry name" value="PRK05755.1"/>
    <property type="match status" value="1"/>
</dbReference>
<dbReference type="SUPFAM" id="SSF56672">
    <property type="entry name" value="DNA/RNA polymerases"/>
    <property type="match status" value="1"/>
</dbReference>
<feature type="domain" description="5'-3' exonuclease" evidence="14">
    <location>
        <begin position="1"/>
        <end position="259"/>
    </location>
</feature>
<dbReference type="InterPro" id="IPR002298">
    <property type="entry name" value="DNA_polymerase_A"/>
</dbReference>
<evidence type="ECO:0000256" key="8">
    <source>
        <dbReference type="ARBA" id="ARBA00022932"/>
    </source>
</evidence>
<dbReference type="PANTHER" id="PTHR10133">
    <property type="entry name" value="DNA POLYMERASE I"/>
    <property type="match status" value="1"/>
</dbReference>
<dbReference type="Pfam" id="PF00476">
    <property type="entry name" value="DNA_pol_A"/>
    <property type="match status" value="1"/>
</dbReference>
<dbReference type="EC" id="2.7.7.7" evidence="2 12"/>
<evidence type="ECO:0000256" key="9">
    <source>
        <dbReference type="ARBA" id="ARBA00023125"/>
    </source>
</evidence>
<dbReference type="InterPro" id="IPR020045">
    <property type="entry name" value="DNA_polI_H3TH"/>
</dbReference>
<dbReference type="PANTHER" id="PTHR10133:SF27">
    <property type="entry name" value="DNA POLYMERASE NU"/>
    <property type="match status" value="1"/>
</dbReference>
<dbReference type="FunFam" id="1.10.150.20:FF:000002">
    <property type="entry name" value="DNA polymerase I"/>
    <property type="match status" value="1"/>
</dbReference>
<accession>A0A1C6IMJ2</accession>
<evidence type="ECO:0000256" key="2">
    <source>
        <dbReference type="ARBA" id="ARBA00012417"/>
    </source>
</evidence>
<dbReference type="NCBIfam" id="TIGR00593">
    <property type="entry name" value="pola"/>
    <property type="match status" value="1"/>
</dbReference>
<evidence type="ECO:0000256" key="3">
    <source>
        <dbReference type="ARBA" id="ARBA00020311"/>
    </source>
</evidence>
<dbReference type="CDD" id="cd06140">
    <property type="entry name" value="DNA_polA_I_Bacillus_like_exo"/>
    <property type="match status" value="1"/>
</dbReference>
<organism evidence="16">
    <name type="scientific">uncultured Anaerotruncus sp</name>
    <dbReference type="NCBI Taxonomy" id="905011"/>
    <lineage>
        <taxon>Bacteria</taxon>
        <taxon>Bacillati</taxon>
        <taxon>Bacillota</taxon>
        <taxon>Clostridia</taxon>
        <taxon>Eubacteriales</taxon>
        <taxon>Oscillospiraceae</taxon>
        <taxon>Anaerotruncus</taxon>
        <taxon>environmental samples</taxon>
    </lineage>
</organism>
<dbReference type="CDD" id="cd09859">
    <property type="entry name" value="PIN_53EXO"/>
    <property type="match status" value="1"/>
</dbReference>
<dbReference type="Gene3D" id="1.10.150.20">
    <property type="entry name" value="5' to 3' exonuclease, C-terminal subdomain"/>
    <property type="match status" value="2"/>
</dbReference>
<keyword evidence="13" id="KW-0378">Hydrolase</keyword>
<dbReference type="FunFam" id="1.20.1060.10:FF:000001">
    <property type="entry name" value="DNA polymerase I"/>
    <property type="match status" value="1"/>
</dbReference>
<dbReference type="PRINTS" id="PR00868">
    <property type="entry name" value="DNAPOLI"/>
</dbReference>
<reference evidence="16" key="1">
    <citation type="submission" date="2015-09" db="EMBL/GenBank/DDBJ databases">
        <authorList>
            <consortium name="Pathogen Informatics"/>
        </authorList>
    </citation>
    <scope>NUCLEOTIDE SEQUENCE</scope>
    <source>
        <strain evidence="16">2789STDY5834896</strain>
    </source>
</reference>
<dbReference type="InterPro" id="IPR020046">
    <property type="entry name" value="5-3_exonucl_a-hlix_arch_N"/>
</dbReference>
<dbReference type="GO" id="GO:0003677">
    <property type="term" value="F:DNA binding"/>
    <property type="evidence" value="ECO:0007669"/>
    <property type="project" value="UniProtKB-UniRule"/>
</dbReference>
<dbReference type="SUPFAM" id="SSF88723">
    <property type="entry name" value="PIN domain-like"/>
    <property type="match status" value="1"/>
</dbReference>
<evidence type="ECO:0000259" key="15">
    <source>
        <dbReference type="SMART" id="SM00482"/>
    </source>
</evidence>
<dbReference type="InterPro" id="IPR002421">
    <property type="entry name" value="5-3_exonuclease"/>
</dbReference>
<dbReference type="CDD" id="cd09898">
    <property type="entry name" value="H3TH_53EXO"/>
    <property type="match status" value="1"/>
</dbReference>
<dbReference type="SMART" id="SM00482">
    <property type="entry name" value="POLAc"/>
    <property type="match status" value="1"/>
</dbReference>
<keyword evidence="10 13" id="KW-0234">DNA repair</keyword>
<keyword evidence="13" id="KW-0269">Exonuclease</keyword>
<evidence type="ECO:0000256" key="6">
    <source>
        <dbReference type="ARBA" id="ARBA00022705"/>
    </source>
</evidence>
<dbReference type="SUPFAM" id="SSF47807">
    <property type="entry name" value="5' to 3' exonuclease, C-terminal subdomain"/>
    <property type="match status" value="1"/>
</dbReference>
<sequence length="840" mass="93269">MKYVCIDGNSILNRAFYGIKLLTTKDGTYTNAIYGFLNILFKIQEEQQPDGVAIAFDLPAPTFRHRRYDGYKGTRKGMPEELAAQLPVLKEILQKMGYTLLEREGYEADDILGTFGRLCQQQGADCVLATGDRDSYQLITDHVFVRMSATNKSDIVTPDDIRQKYGVEPRQLIDVKALMGDSSDNIPGVAGIGEKTALALIGQFGSLDGVYEHLEDKAIKPGVRAKLQKDRDIAYLSRELAEIYTEVDIDPELSHYRVEVVDEDWLFHTFSKLEMQTFIAKLGLVPGAAPAAADTEAPVLPAGEVVETLQQADEPLYLVPVEDRWAAIWGRQVQLCQDVAQLGPVLADQSVPKRVFDSKALYHLCGDLAGVQFDCMLAAYLLNPTASSYDPQNLLGEYEIQPVMALPEDLPGAQLIAGFQPLCDKLAQRLEELGQRQLMDEIELPLAAVLADMEKEGFEIDTASTAAYGQVLDARISEVQQNIWQVVGREFNINSPKQLGVALFEDLGLPHGKKTKTGYSTNVDVLNSLVDKHPVVRDILDFRSYSKLKSTYVDGLLKVVADDGRIHTNFKQTETRTGRISSTEPNMQNIPVRTALGSELRKFFVAKEGYTLVDADYSQIELRVLAHMAGDEKMIEAFTEGMDIHTTTASQVFGMPLDFVTPEMRRRAKAVNFGIVYGIGAYSLAQDIDVSVPEADSYIKGYLNTYHGVHDFMEKTVAEATECGYVSTLFGRRRYLPELQSKNRIIQALGKRMAMNSPIQGTAADIIKIAMCRVYDRLAREKLDAKLILQVHDELIVEAREDIADQVAALVAQEMQGAADLQVPLVVDAHVGKNWYIAKG</sequence>
<dbReference type="PROSITE" id="PS00447">
    <property type="entry name" value="DNA_POLYMERASE_A"/>
    <property type="match status" value="1"/>
</dbReference>
<keyword evidence="5 13" id="KW-0548">Nucleotidyltransferase</keyword>
<dbReference type="InterPro" id="IPR029060">
    <property type="entry name" value="PIN-like_dom_sf"/>
</dbReference>
<comment type="function">
    <text evidence="13">In addition to polymerase activity, this DNA polymerase exhibits 5'-3' exonuclease activity.</text>
</comment>
<dbReference type="InterPro" id="IPR018320">
    <property type="entry name" value="DNA_polymerase_1"/>
</dbReference>
<dbReference type="SMART" id="SM00279">
    <property type="entry name" value="HhH2"/>
    <property type="match status" value="1"/>
</dbReference>
<dbReference type="InterPro" id="IPR001098">
    <property type="entry name" value="DNA-dir_DNA_pol_A_palm_dom"/>
</dbReference>
<dbReference type="Pfam" id="PF01367">
    <property type="entry name" value="5_3_exonuc"/>
    <property type="match status" value="1"/>
</dbReference>
<proteinExistence type="inferred from homology"/>
<dbReference type="Gene3D" id="3.40.50.1010">
    <property type="entry name" value="5'-nuclease"/>
    <property type="match status" value="1"/>
</dbReference>
<dbReference type="InterPro" id="IPR019760">
    <property type="entry name" value="DNA-dir_DNA_pol_A_CS"/>
</dbReference>
<name>A0A1C6IMJ2_9FIRM</name>
<gene>
    <name evidence="13 16" type="primary">polA</name>
    <name evidence="16" type="ORF">SAMEA3545359_01554</name>
</gene>
<dbReference type="Gene3D" id="3.30.70.370">
    <property type="match status" value="1"/>
</dbReference>
<dbReference type="InterPro" id="IPR036279">
    <property type="entry name" value="5-3_exonuclease_C_sf"/>
</dbReference>
<dbReference type="GO" id="GO:0008409">
    <property type="term" value="F:5'-3' exonuclease activity"/>
    <property type="evidence" value="ECO:0007669"/>
    <property type="project" value="UniProtKB-UniRule"/>
</dbReference>
<dbReference type="GO" id="GO:0003887">
    <property type="term" value="F:DNA-directed DNA polymerase activity"/>
    <property type="evidence" value="ECO:0007669"/>
    <property type="project" value="UniProtKB-UniRule"/>
</dbReference>
<keyword evidence="8 13" id="KW-0239">DNA-directed DNA polymerase</keyword>
<dbReference type="InterPro" id="IPR054690">
    <property type="entry name" value="DNA_polI_exonuclease"/>
</dbReference>
<keyword evidence="9 13" id="KW-0238">DNA-binding</keyword>
<evidence type="ECO:0000313" key="16">
    <source>
        <dbReference type="EMBL" id="SCJ71062.1"/>
    </source>
</evidence>
<feature type="domain" description="DNA-directed DNA polymerase family A palm" evidence="15">
    <location>
        <begin position="597"/>
        <end position="803"/>
    </location>
</feature>
<evidence type="ECO:0000256" key="4">
    <source>
        <dbReference type="ARBA" id="ARBA00022679"/>
    </source>
</evidence>
<dbReference type="InterPro" id="IPR036397">
    <property type="entry name" value="RNaseH_sf"/>
</dbReference>
<keyword evidence="4 13" id="KW-0808">Transferase</keyword>
<evidence type="ECO:0000256" key="5">
    <source>
        <dbReference type="ARBA" id="ARBA00022695"/>
    </source>
</evidence>
<dbReference type="FunFam" id="1.10.150.20:FF:000003">
    <property type="entry name" value="DNA polymerase I"/>
    <property type="match status" value="1"/>
</dbReference>
<dbReference type="InterPro" id="IPR043502">
    <property type="entry name" value="DNA/RNA_pol_sf"/>
</dbReference>
<dbReference type="GO" id="GO:0006261">
    <property type="term" value="P:DNA-templated DNA replication"/>
    <property type="evidence" value="ECO:0007669"/>
    <property type="project" value="UniProtKB-UniRule"/>
</dbReference>
<protein>
    <recommendedName>
        <fullName evidence="3 12">DNA polymerase I</fullName>
        <ecNumber evidence="2 12">2.7.7.7</ecNumber>
    </recommendedName>
</protein>
<dbReference type="Pfam" id="PF22619">
    <property type="entry name" value="DNA_polI_exo1"/>
    <property type="match status" value="1"/>
</dbReference>
<dbReference type="GO" id="GO:0006302">
    <property type="term" value="P:double-strand break repair"/>
    <property type="evidence" value="ECO:0007669"/>
    <property type="project" value="TreeGrafter"/>
</dbReference>
<dbReference type="CDD" id="cd08637">
    <property type="entry name" value="DNA_pol_A_pol_I_C"/>
    <property type="match status" value="1"/>
</dbReference>
<dbReference type="EMBL" id="FMHG01000001">
    <property type="protein sequence ID" value="SCJ71062.1"/>
    <property type="molecule type" value="Genomic_DNA"/>
</dbReference>
<dbReference type="SUPFAM" id="SSF53098">
    <property type="entry name" value="Ribonuclease H-like"/>
    <property type="match status" value="1"/>
</dbReference>
<dbReference type="InterPro" id="IPR012337">
    <property type="entry name" value="RNaseH-like_sf"/>
</dbReference>
<keyword evidence="7 13" id="KW-0227">DNA damage</keyword>
<comment type="similarity">
    <text evidence="1 13">Belongs to the DNA polymerase type-A family.</text>
</comment>
<dbReference type="AlphaFoldDB" id="A0A1C6IMJ2"/>
<evidence type="ECO:0000256" key="13">
    <source>
        <dbReference type="RuleBase" id="RU004460"/>
    </source>
</evidence>
<comment type="catalytic activity">
    <reaction evidence="11 13">
        <text>DNA(n) + a 2'-deoxyribonucleoside 5'-triphosphate = DNA(n+1) + diphosphate</text>
        <dbReference type="Rhea" id="RHEA:22508"/>
        <dbReference type="Rhea" id="RHEA-COMP:17339"/>
        <dbReference type="Rhea" id="RHEA-COMP:17340"/>
        <dbReference type="ChEBI" id="CHEBI:33019"/>
        <dbReference type="ChEBI" id="CHEBI:61560"/>
        <dbReference type="ChEBI" id="CHEBI:173112"/>
        <dbReference type="EC" id="2.7.7.7"/>
    </reaction>
</comment>
<evidence type="ECO:0000259" key="14">
    <source>
        <dbReference type="SMART" id="SM00475"/>
    </source>
</evidence>
<evidence type="ECO:0000256" key="11">
    <source>
        <dbReference type="ARBA" id="ARBA00049244"/>
    </source>
</evidence>
<evidence type="ECO:0000256" key="7">
    <source>
        <dbReference type="ARBA" id="ARBA00022763"/>
    </source>
</evidence>
<evidence type="ECO:0000256" key="12">
    <source>
        <dbReference type="NCBIfam" id="TIGR00593"/>
    </source>
</evidence>
<keyword evidence="13" id="KW-0540">Nuclease</keyword>
<comment type="subunit">
    <text evidence="13">Single-chain monomer with multiple functions.</text>
</comment>
<dbReference type="Gene3D" id="1.20.1060.10">
    <property type="entry name" value="Taq DNA Polymerase, Chain T, domain 4"/>
    <property type="match status" value="1"/>
</dbReference>
<evidence type="ECO:0000256" key="1">
    <source>
        <dbReference type="ARBA" id="ARBA00007705"/>
    </source>
</evidence>
<dbReference type="SMART" id="SM00475">
    <property type="entry name" value="53EXOc"/>
    <property type="match status" value="1"/>
</dbReference>
<dbReference type="InterPro" id="IPR008918">
    <property type="entry name" value="HhH2"/>
</dbReference>
<dbReference type="Gene3D" id="3.30.420.10">
    <property type="entry name" value="Ribonuclease H-like superfamily/Ribonuclease H"/>
    <property type="match status" value="1"/>
</dbReference>
<evidence type="ECO:0000256" key="10">
    <source>
        <dbReference type="ARBA" id="ARBA00023204"/>
    </source>
</evidence>
<keyword evidence="6 13" id="KW-0235">DNA replication</keyword>
<dbReference type="Pfam" id="PF02739">
    <property type="entry name" value="5_3_exonuc_N"/>
    <property type="match status" value="1"/>
</dbReference>